<dbReference type="AlphaFoldDB" id="A0AA35SAE2"/>
<comment type="caution">
    <text evidence="13">The sequence shown here is derived from an EMBL/GenBank/DDBJ whole genome shotgun (WGS) entry which is preliminary data.</text>
</comment>
<protein>
    <recommendedName>
        <fullName evidence="9">Uroporphyrinogen-III synthase</fullName>
        <ecNumber evidence="3">4.2.1.75</ecNumber>
    </recommendedName>
    <alternativeName>
        <fullName evidence="8">Hydroxymethylbilane hydrolyase [cyclizing]</fullName>
    </alternativeName>
    <alternativeName>
        <fullName evidence="7">Uroporphyrinogen-III cosynthase</fullName>
    </alternativeName>
</protein>
<keyword evidence="6" id="KW-0627">Porphyrin biosynthesis</keyword>
<proteinExistence type="inferred from homology"/>
<dbReference type="EMBL" id="CASHTH010002153">
    <property type="protein sequence ID" value="CAI8025477.1"/>
    <property type="molecule type" value="Genomic_DNA"/>
</dbReference>
<organism evidence="13 14">
    <name type="scientific">Geodia barretti</name>
    <name type="common">Barrett's horny sponge</name>
    <dbReference type="NCBI Taxonomy" id="519541"/>
    <lineage>
        <taxon>Eukaryota</taxon>
        <taxon>Metazoa</taxon>
        <taxon>Porifera</taxon>
        <taxon>Demospongiae</taxon>
        <taxon>Heteroscleromorpha</taxon>
        <taxon>Tetractinellida</taxon>
        <taxon>Astrophorina</taxon>
        <taxon>Geodiidae</taxon>
        <taxon>Geodia</taxon>
    </lineage>
</organism>
<name>A0AA35SAE2_GEOBA</name>
<evidence type="ECO:0000256" key="9">
    <source>
        <dbReference type="ARBA" id="ARBA00040167"/>
    </source>
</evidence>
<dbReference type="CDD" id="cd06578">
    <property type="entry name" value="HemD"/>
    <property type="match status" value="1"/>
</dbReference>
<evidence type="ECO:0000256" key="1">
    <source>
        <dbReference type="ARBA" id="ARBA00004772"/>
    </source>
</evidence>
<keyword evidence="5" id="KW-0456">Lyase</keyword>
<evidence type="ECO:0000256" key="3">
    <source>
        <dbReference type="ARBA" id="ARBA00013109"/>
    </source>
</evidence>
<dbReference type="PANTHER" id="PTHR12390">
    <property type="entry name" value="UROPORPHYRINOGEN III SYNTHASE"/>
    <property type="match status" value="1"/>
</dbReference>
<dbReference type="InterPro" id="IPR003754">
    <property type="entry name" value="4pyrrol_synth_uPrphyn_synth"/>
</dbReference>
<dbReference type="InterPro" id="IPR039793">
    <property type="entry name" value="UROS/Hem4"/>
</dbReference>
<evidence type="ECO:0000256" key="4">
    <source>
        <dbReference type="ARBA" id="ARBA00023133"/>
    </source>
</evidence>
<sequence>MDQKSCVVLIRAPKGPEDVYKKVIEQADFSVHFVKALDFEHINSEHLVSALQKKHGGFIFTSQNAVESTFQAISTVKDKVARFVEQWKDTPVFVVGKATAASVMQVGLKTTGAACGNAKMLATTILKYFADKDIPSVDPLLFPCGNLARDTLPSELESVGLKITRIVCYNTLRHPGIEESLKTLSHCKVFGSQCCIVFFSPSGVEFVLPFLTAYCDMKITKVIAIGPTTATSLKQVGIFPIMAHAPTPEALLVAVHQCFIKST</sequence>
<evidence type="ECO:0000256" key="11">
    <source>
        <dbReference type="ARBA" id="ARBA00060039"/>
    </source>
</evidence>
<evidence type="ECO:0000313" key="14">
    <source>
        <dbReference type="Proteomes" id="UP001174909"/>
    </source>
</evidence>
<gene>
    <name evidence="13" type="ORF">GBAR_LOCUS14720</name>
</gene>
<dbReference type="GO" id="GO:0004852">
    <property type="term" value="F:uroporphyrinogen-III synthase activity"/>
    <property type="evidence" value="ECO:0007669"/>
    <property type="project" value="UniProtKB-EC"/>
</dbReference>
<dbReference type="GO" id="GO:0005829">
    <property type="term" value="C:cytosol"/>
    <property type="evidence" value="ECO:0007669"/>
    <property type="project" value="TreeGrafter"/>
</dbReference>
<dbReference type="PANTHER" id="PTHR12390:SF0">
    <property type="entry name" value="UROPORPHYRINOGEN-III SYNTHASE"/>
    <property type="match status" value="1"/>
</dbReference>
<accession>A0AA35SAE2</accession>
<dbReference type="Proteomes" id="UP001174909">
    <property type="component" value="Unassembled WGS sequence"/>
</dbReference>
<dbReference type="SUPFAM" id="SSF69618">
    <property type="entry name" value="HemD-like"/>
    <property type="match status" value="1"/>
</dbReference>
<feature type="domain" description="Tetrapyrrole biosynthesis uroporphyrinogen III synthase" evidence="12">
    <location>
        <begin position="19"/>
        <end position="252"/>
    </location>
</feature>
<evidence type="ECO:0000256" key="8">
    <source>
        <dbReference type="ARBA" id="ARBA00032649"/>
    </source>
</evidence>
<comment type="catalytic activity">
    <reaction evidence="10">
        <text>hydroxymethylbilane = uroporphyrinogen III + H2O</text>
        <dbReference type="Rhea" id="RHEA:18965"/>
        <dbReference type="ChEBI" id="CHEBI:15377"/>
        <dbReference type="ChEBI" id="CHEBI:57308"/>
        <dbReference type="ChEBI" id="CHEBI:57845"/>
        <dbReference type="EC" id="4.2.1.75"/>
    </reaction>
</comment>
<keyword evidence="14" id="KW-1185">Reference proteome</keyword>
<comment type="pathway">
    <text evidence="1">Porphyrin-containing compound metabolism; protoporphyrin-IX biosynthesis; coproporphyrinogen-III from 5-aminolevulinate: step 3/4.</text>
</comment>
<dbReference type="Gene3D" id="3.40.50.10090">
    <property type="match status" value="2"/>
</dbReference>
<reference evidence="13" key="1">
    <citation type="submission" date="2023-03" db="EMBL/GenBank/DDBJ databases">
        <authorList>
            <person name="Steffen K."/>
            <person name="Cardenas P."/>
        </authorList>
    </citation>
    <scope>NUCLEOTIDE SEQUENCE</scope>
</reference>
<evidence type="ECO:0000259" key="12">
    <source>
        <dbReference type="Pfam" id="PF02602"/>
    </source>
</evidence>
<comment type="similarity">
    <text evidence="2">Belongs to the uroporphyrinogen-III synthase family.</text>
</comment>
<dbReference type="EC" id="4.2.1.75" evidence="3"/>
<dbReference type="FunFam" id="3.40.50.10090:FF:000003">
    <property type="entry name" value="uroporphyrinogen-III synthase"/>
    <property type="match status" value="1"/>
</dbReference>
<evidence type="ECO:0000256" key="2">
    <source>
        <dbReference type="ARBA" id="ARBA00008133"/>
    </source>
</evidence>
<evidence type="ECO:0000256" key="10">
    <source>
        <dbReference type="ARBA" id="ARBA00048617"/>
    </source>
</evidence>
<comment type="function">
    <text evidence="11">Catalyzes cyclization of the linear tetrapyrrole, hydroxymethylbilane, to the macrocyclic uroporphyrinogen III, the branch point for the various sub-pathways leading to the wide diversity of porphyrins. Porphyrins act as cofactors for a multitude of enzymes that perform a variety of processes within the cell such as methionine synthesis (vitamin B12) or oxygen transport (heme).</text>
</comment>
<dbReference type="GO" id="GO:0006780">
    <property type="term" value="P:uroporphyrinogen III biosynthetic process"/>
    <property type="evidence" value="ECO:0007669"/>
    <property type="project" value="InterPro"/>
</dbReference>
<evidence type="ECO:0000256" key="5">
    <source>
        <dbReference type="ARBA" id="ARBA00023239"/>
    </source>
</evidence>
<dbReference type="GO" id="GO:0006785">
    <property type="term" value="P:heme B biosynthetic process"/>
    <property type="evidence" value="ECO:0007669"/>
    <property type="project" value="UniProtKB-ARBA"/>
</dbReference>
<evidence type="ECO:0000256" key="6">
    <source>
        <dbReference type="ARBA" id="ARBA00023244"/>
    </source>
</evidence>
<evidence type="ECO:0000256" key="7">
    <source>
        <dbReference type="ARBA" id="ARBA00031702"/>
    </source>
</evidence>
<dbReference type="Pfam" id="PF02602">
    <property type="entry name" value="HEM4"/>
    <property type="match status" value="1"/>
</dbReference>
<evidence type="ECO:0000313" key="13">
    <source>
        <dbReference type="EMBL" id="CAI8025477.1"/>
    </source>
</evidence>
<dbReference type="InterPro" id="IPR036108">
    <property type="entry name" value="4pyrrol_syn_uPrphyn_synt_sf"/>
</dbReference>
<keyword evidence="4" id="KW-0350">Heme biosynthesis</keyword>